<protein>
    <submittedName>
        <fullName evidence="2">Uncharacterized protein</fullName>
    </submittedName>
</protein>
<organism evidence="2 3">
    <name type="scientific">Streptomyces solincola</name>
    <dbReference type="NCBI Taxonomy" id="2100817"/>
    <lineage>
        <taxon>Bacteria</taxon>
        <taxon>Bacillati</taxon>
        <taxon>Actinomycetota</taxon>
        <taxon>Actinomycetes</taxon>
        <taxon>Kitasatosporales</taxon>
        <taxon>Streptomycetaceae</taxon>
        <taxon>Streptomyces</taxon>
    </lineage>
</organism>
<evidence type="ECO:0000313" key="3">
    <source>
        <dbReference type="Proteomes" id="UP000239322"/>
    </source>
</evidence>
<sequence length="274" mass="29168">MSVSDAGVGMPDAVPAGPVEFRVSSADARQHLLEIFRLRGDSPVRRVLDDLRGTSLENPPSVVAAAARAVDLRAEFFGGAQVDRDRPVRVTILLCPGTYRVVDLNRVLAGSNQTERLRVRGHHDACDASGRRSDAAHDDRPQDTVRQGAATSPTPEVRLVPTPDGPRFASPGVLPASGPVRFVNATAQGGEMLLQRLRPGVTAERVRQVLEDGRAAGSVFDGPAYGLGGLSAGHQETLGNRSAPGRYVLMSDAPDIKRGVSQATLGAWRIVHLR</sequence>
<comment type="caution">
    <text evidence="2">The sequence shown here is derived from an EMBL/GenBank/DDBJ whole genome shotgun (WGS) entry which is preliminary data.</text>
</comment>
<dbReference type="EMBL" id="PVLV01000040">
    <property type="protein sequence ID" value="PRH80665.1"/>
    <property type="molecule type" value="Genomic_DNA"/>
</dbReference>
<feature type="compositionally biased region" description="Basic and acidic residues" evidence="1">
    <location>
        <begin position="120"/>
        <end position="143"/>
    </location>
</feature>
<reference evidence="2 3" key="1">
    <citation type="submission" date="2018-03" db="EMBL/GenBank/DDBJ databases">
        <title>Novel Streptomyces sp. from soil.</title>
        <authorList>
            <person name="Tan G.Y.A."/>
            <person name="Lee Z.Y."/>
        </authorList>
    </citation>
    <scope>NUCLEOTIDE SEQUENCE [LARGE SCALE GENOMIC DNA]</scope>
    <source>
        <strain evidence="2 3">ST5x</strain>
    </source>
</reference>
<keyword evidence="3" id="KW-1185">Reference proteome</keyword>
<dbReference type="Proteomes" id="UP000239322">
    <property type="component" value="Unassembled WGS sequence"/>
</dbReference>
<name>A0A2S9Q1V0_9ACTN</name>
<gene>
    <name evidence="2" type="ORF">C6N75_03080</name>
</gene>
<dbReference type="AlphaFoldDB" id="A0A2S9Q1V0"/>
<proteinExistence type="predicted"/>
<accession>A0A2S9Q1V0</accession>
<evidence type="ECO:0000256" key="1">
    <source>
        <dbReference type="SAM" id="MobiDB-lite"/>
    </source>
</evidence>
<evidence type="ECO:0000313" key="2">
    <source>
        <dbReference type="EMBL" id="PRH80665.1"/>
    </source>
</evidence>
<feature type="region of interest" description="Disordered" evidence="1">
    <location>
        <begin position="120"/>
        <end position="163"/>
    </location>
</feature>